<gene>
    <name evidence="1" type="ORF">GCM10017774_78300</name>
</gene>
<sequence length="118" mass="12799">MMTNEQIAQCLLGPEDHAYATMDPVSAPVTDTAPEGTRRVQAQLVARPPRTSDFVMPDWYRSFIRATLQNKLAARCAEQGLELIAANDVTEGHASLGPDVGTIAYYHVGYAKPASHDA</sequence>
<reference evidence="2" key="1">
    <citation type="journal article" date="2019" name="Int. J. Syst. Evol. Microbiol.">
        <title>The Global Catalogue of Microorganisms (GCM) 10K type strain sequencing project: providing services to taxonomists for standard genome sequencing and annotation.</title>
        <authorList>
            <consortium name="The Broad Institute Genomics Platform"/>
            <consortium name="The Broad Institute Genome Sequencing Center for Infectious Disease"/>
            <person name="Wu L."/>
            <person name="Ma J."/>
        </authorList>
    </citation>
    <scope>NUCLEOTIDE SEQUENCE [LARGE SCALE GENOMIC DNA]</scope>
    <source>
        <strain evidence="2">CGMCC 4.7367</strain>
    </source>
</reference>
<protein>
    <submittedName>
        <fullName evidence="1">Uncharacterized protein</fullName>
    </submittedName>
</protein>
<evidence type="ECO:0000313" key="1">
    <source>
        <dbReference type="EMBL" id="GHH57870.1"/>
    </source>
</evidence>
<dbReference type="Proteomes" id="UP000605568">
    <property type="component" value="Unassembled WGS sequence"/>
</dbReference>
<keyword evidence="2" id="KW-1185">Reference proteome</keyword>
<organism evidence="1 2">
    <name type="scientific">Lentzea cavernae</name>
    <dbReference type="NCBI Taxonomy" id="2020703"/>
    <lineage>
        <taxon>Bacteria</taxon>
        <taxon>Bacillati</taxon>
        <taxon>Actinomycetota</taxon>
        <taxon>Actinomycetes</taxon>
        <taxon>Pseudonocardiales</taxon>
        <taxon>Pseudonocardiaceae</taxon>
        <taxon>Lentzea</taxon>
    </lineage>
</organism>
<proteinExistence type="predicted"/>
<accession>A0ABQ3MU80</accession>
<name>A0ABQ3MU80_9PSEU</name>
<dbReference type="EMBL" id="BNAR01000018">
    <property type="protein sequence ID" value="GHH57870.1"/>
    <property type="molecule type" value="Genomic_DNA"/>
</dbReference>
<comment type="caution">
    <text evidence="1">The sequence shown here is derived from an EMBL/GenBank/DDBJ whole genome shotgun (WGS) entry which is preliminary data.</text>
</comment>
<evidence type="ECO:0000313" key="2">
    <source>
        <dbReference type="Proteomes" id="UP000605568"/>
    </source>
</evidence>